<feature type="compositionally biased region" description="Low complexity" evidence="4">
    <location>
        <begin position="144"/>
        <end position="153"/>
    </location>
</feature>
<dbReference type="Pfam" id="PF05964">
    <property type="entry name" value="FYRN"/>
    <property type="match status" value="1"/>
</dbReference>
<feature type="region of interest" description="Disordered" evidence="4">
    <location>
        <begin position="144"/>
        <end position="221"/>
    </location>
</feature>
<keyword evidence="3" id="KW-0175">Coiled coil</keyword>
<feature type="compositionally biased region" description="Polar residues" evidence="4">
    <location>
        <begin position="868"/>
        <end position="884"/>
    </location>
</feature>
<protein>
    <submittedName>
        <fullName evidence="5">BQ2448_3764 protein</fullName>
    </submittedName>
</protein>
<dbReference type="Proteomes" id="UP000198372">
    <property type="component" value="Unassembled WGS sequence"/>
</dbReference>
<feature type="region of interest" description="Disordered" evidence="4">
    <location>
        <begin position="1"/>
        <end position="23"/>
    </location>
</feature>
<evidence type="ECO:0000256" key="3">
    <source>
        <dbReference type="SAM" id="Coils"/>
    </source>
</evidence>
<evidence type="ECO:0000313" key="5">
    <source>
        <dbReference type="EMBL" id="SCV71002.1"/>
    </source>
</evidence>
<dbReference type="OrthoDB" id="285793at2759"/>
<name>A0A238FAY2_9BASI</name>
<dbReference type="SMART" id="SM00541">
    <property type="entry name" value="FYRN"/>
    <property type="match status" value="1"/>
</dbReference>
<feature type="region of interest" description="Disordered" evidence="4">
    <location>
        <begin position="852"/>
        <end position="894"/>
    </location>
</feature>
<feature type="region of interest" description="Disordered" evidence="4">
    <location>
        <begin position="503"/>
        <end position="543"/>
    </location>
</feature>
<feature type="region of interest" description="Disordered" evidence="4">
    <location>
        <begin position="65"/>
        <end position="86"/>
    </location>
</feature>
<feature type="compositionally biased region" description="Low complexity" evidence="4">
    <location>
        <begin position="167"/>
        <end position="198"/>
    </location>
</feature>
<feature type="region of interest" description="Disordered" evidence="4">
    <location>
        <begin position="417"/>
        <end position="483"/>
    </location>
</feature>
<dbReference type="InterPro" id="IPR003888">
    <property type="entry name" value="FYrich_N"/>
</dbReference>
<evidence type="ECO:0000313" key="6">
    <source>
        <dbReference type="Proteomes" id="UP000198372"/>
    </source>
</evidence>
<feature type="compositionally biased region" description="Polar residues" evidence="4">
    <location>
        <begin position="417"/>
        <end position="427"/>
    </location>
</feature>
<dbReference type="STRING" id="269621.A0A238FAY2"/>
<comment type="subcellular location">
    <subcellularLocation>
        <location evidence="1">Nucleus</location>
    </subcellularLocation>
</comment>
<organism evidence="5 6">
    <name type="scientific">Microbotryum intermedium</name>
    <dbReference type="NCBI Taxonomy" id="269621"/>
    <lineage>
        <taxon>Eukaryota</taxon>
        <taxon>Fungi</taxon>
        <taxon>Dikarya</taxon>
        <taxon>Basidiomycota</taxon>
        <taxon>Pucciniomycotina</taxon>
        <taxon>Microbotryomycetes</taxon>
        <taxon>Microbotryales</taxon>
        <taxon>Microbotryaceae</taxon>
        <taxon>Microbotryum</taxon>
    </lineage>
</organism>
<dbReference type="InterPro" id="IPR040092">
    <property type="entry name" value="TBRG1"/>
</dbReference>
<dbReference type="GO" id="GO:0051726">
    <property type="term" value="P:regulation of cell cycle"/>
    <property type="evidence" value="ECO:0007669"/>
    <property type="project" value="TreeGrafter"/>
</dbReference>
<evidence type="ECO:0000256" key="2">
    <source>
        <dbReference type="ARBA" id="ARBA00023242"/>
    </source>
</evidence>
<gene>
    <name evidence="5" type="ORF">BQ2448_3764</name>
</gene>
<feature type="compositionally biased region" description="Low complexity" evidence="4">
    <location>
        <begin position="436"/>
        <end position="445"/>
    </location>
</feature>
<dbReference type="PROSITE" id="PS51542">
    <property type="entry name" value="FYRN"/>
    <property type="match status" value="1"/>
</dbReference>
<feature type="region of interest" description="Disordered" evidence="4">
    <location>
        <begin position="328"/>
        <end position="352"/>
    </location>
</feature>
<dbReference type="Pfam" id="PF05965">
    <property type="entry name" value="FYRC"/>
    <property type="match status" value="1"/>
</dbReference>
<evidence type="ECO:0000256" key="4">
    <source>
        <dbReference type="SAM" id="MobiDB-lite"/>
    </source>
</evidence>
<sequence length="894" mass="93553">MASSSATSNATPAPNGVAGASGGGGFKLKFKLGGLSASATSANSSNGSSNTGSSVAVASVSSAASVAPSHDQTHAHTPAAHSTAAASTPASTSISASYPTVSAAGPSIIKLTQPSITLVNHHRKPASPSPTSVPAIAAPAVATHTTAAATTAPPSYPAHPDQRNRASSDACTSSSEASGSSVPSSPVVARPSSSSLPPVAMPLSRPVLTRKPEPRDPQVQQKLDREFRGVTSAKYRKLKRAYDDVVEARDEAQYSLHRSQKIIARLQDEKRSLLDRVQLLERAAGITPVLAQQASPSETPLLDVPSLPSLADRPQELPLLTTATDITDSSYADPIGPKPLPSDLAPRRRSHHLTTHLAAEKLKESPEARERAAAAASKNEFALVSLLGAQGAEIAENVTRALNGEKVGVVQVVVAGPSTSTSNSTASGKRKRDGPSSNSRKSSMSNVLPKSHEHLSALPNPFAGAGATTLPDPTDPFPHLVGADNDIFDDSVNSPAMSRDGFGAMTDDDDPYDIRPGTPSSSAMTMPVPSATKKVAPHKKAKRQKVSVVTPGVHAIPFIPRYGDGQPILPLPFGTMVLRNLGTVDLRDAFHTERYIFPVGYEASRKYPSMIDPKTTVEYVCKIIEGDNNGPQFEVYPEDQPTVVITGSTATSAWSQIVKVVNVIRSRSQSNSVSGPDYFGLSHNVVKALVQELPGANQVASYIWQTFVEDPDPALAEANKKKSKSSANVGPVMDGVGLSGPGLRRSTMDGLPGDYGVSPLMYPSSAGSPSNPNVYDPTLHQPQHYGSPVQHSSSSFHPSLMHSHSGGNDPYALPSGSPSASTSSYYAPDPYAIPPSSANSWGVDPSLDPTFGHRSSHHHHLLHHDTSLDPSFTTSAGSPSSLSHNPYGLPPPNF</sequence>
<keyword evidence="6" id="KW-1185">Reference proteome</keyword>
<dbReference type="PANTHER" id="PTHR22715:SF0">
    <property type="entry name" value="TRANSFORMING GROWTH FACTOR BETA REGULATOR 1"/>
    <property type="match status" value="1"/>
</dbReference>
<keyword evidence="2" id="KW-0539">Nucleus</keyword>
<reference evidence="6" key="1">
    <citation type="submission" date="2016-09" db="EMBL/GenBank/DDBJ databases">
        <authorList>
            <person name="Jeantristanb JTB J.-T."/>
            <person name="Ricardo R."/>
        </authorList>
    </citation>
    <scope>NUCLEOTIDE SEQUENCE [LARGE SCALE GENOMIC DNA]</scope>
</reference>
<dbReference type="Gene3D" id="3.30.160.360">
    <property type="match status" value="1"/>
</dbReference>
<dbReference type="PANTHER" id="PTHR22715">
    <property type="entry name" value="TRANSFORMING GROWTH FACTOR BETA REGULATED GENE 1"/>
    <property type="match status" value="1"/>
</dbReference>
<feature type="compositionally biased region" description="Low complexity" evidence="4">
    <location>
        <begin position="812"/>
        <end position="823"/>
    </location>
</feature>
<evidence type="ECO:0000256" key="1">
    <source>
        <dbReference type="ARBA" id="ARBA00004123"/>
    </source>
</evidence>
<feature type="compositionally biased region" description="Low complexity" evidence="4">
    <location>
        <begin position="75"/>
        <end position="86"/>
    </location>
</feature>
<feature type="region of interest" description="Disordered" evidence="4">
    <location>
        <begin position="37"/>
        <end position="56"/>
    </location>
</feature>
<feature type="coiled-coil region" evidence="3">
    <location>
        <begin position="256"/>
        <end position="283"/>
    </location>
</feature>
<feature type="compositionally biased region" description="Low complexity" evidence="4">
    <location>
        <begin position="791"/>
        <end position="805"/>
    </location>
</feature>
<feature type="compositionally biased region" description="Basic and acidic residues" evidence="4">
    <location>
        <begin position="210"/>
        <end position="221"/>
    </location>
</feature>
<dbReference type="InterPro" id="IPR003889">
    <property type="entry name" value="FYrich_C"/>
</dbReference>
<proteinExistence type="predicted"/>
<dbReference type="AlphaFoldDB" id="A0A238FAY2"/>
<accession>A0A238FAY2</accession>
<dbReference type="GO" id="GO:0005634">
    <property type="term" value="C:nucleus"/>
    <property type="evidence" value="ECO:0007669"/>
    <property type="project" value="UniProtKB-SubCell"/>
</dbReference>
<dbReference type="PROSITE" id="PS51543">
    <property type="entry name" value="FYRC"/>
    <property type="match status" value="1"/>
</dbReference>
<dbReference type="SMART" id="SM00542">
    <property type="entry name" value="FYRC"/>
    <property type="match status" value="1"/>
</dbReference>
<dbReference type="EMBL" id="FMSP01000006">
    <property type="protein sequence ID" value="SCV71002.1"/>
    <property type="molecule type" value="Genomic_DNA"/>
</dbReference>
<feature type="compositionally biased region" description="Low complexity" evidence="4">
    <location>
        <begin position="1"/>
        <end position="15"/>
    </location>
</feature>
<feature type="region of interest" description="Disordered" evidence="4">
    <location>
        <begin position="716"/>
        <end position="823"/>
    </location>
</feature>